<dbReference type="InterPro" id="IPR009467">
    <property type="entry name" value="Glycolipid-bd_prot_put"/>
</dbReference>
<sequence length="96" mass="11334">MYRGGYPTYAFTNTLSIDRLQLGNDEKQQIKVIYLDLLQQEIKSVYQNYTRVSDAECHYENVPNDFEATIRIDEEGFVINYPELFTRTAKQSLNRK</sequence>
<dbReference type="Pfam" id="PF06475">
    <property type="entry name" value="Glycolipid_bind"/>
    <property type="match status" value="1"/>
</dbReference>
<dbReference type="EMBL" id="JACRYL010000032">
    <property type="protein sequence ID" value="MBC6113012.1"/>
    <property type="molecule type" value="Genomic_DNA"/>
</dbReference>
<protein>
    <submittedName>
        <fullName evidence="1">Glycolipid-binding domain-containing protein</fullName>
    </submittedName>
</protein>
<dbReference type="SUPFAM" id="SSF159275">
    <property type="entry name" value="PA1994-like"/>
    <property type="match status" value="1"/>
</dbReference>
<organism evidence="1 2">
    <name type="scientific">Pedobacter fastidiosus</name>
    <dbReference type="NCBI Taxonomy" id="2765361"/>
    <lineage>
        <taxon>Bacteria</taxon>
        <taxon>Pseudomonadati</taxon>
        <taxon>Bacteroidota</taxon>
        <taxon>Sphingobacteriia</taxon>
        <taxon>Sphingobacteriales</taxon>
        <taxon>Sphingobacteriaceae</taxon>
        <taxon>Pedobacter</taxon>
    </lineage>
</organism>
<evidence type="ECO:0000313" key="2">
    <source>
        <dbReference type="Proteomes" id="UP000652755"/>
    </source>
</evidence>
<name>A0ABR7KY58_9SPHI</name>
<accession>A0ABR7KY58</accession>
<gene>
    <name evidence="1" type="ORF">H7U22_21550</name>
</gene>
<comment type="caution">
    <text evidence="1">The sequence shown here is derived from an EMBL/GenBank/DDBJ whole genome shotgun (WGS) entry which is preliminary data.</text>
</comment>
<dbReference type="Proteomes" id="UP000652755">
    <property type="component" value="Unassembled WGS sequence"/>
</dbReference>
<reference evidence="1 2" key="1">
    <citation type="submission" date="2020-08" db="EMBL/GenBank/DDBJ databases">
        <authorList>
            <person name="Sun Q."/>
            <person name="Inoue M."/>
        </authorList>
    </citation>
    <scope>NUCLEOTIDE SEQUENCE [LARGE SCALE GENOMIC DNA]</scope>
    <source>
        <strain evidence="1 2">CCM 8938</strain>
    </source>
</reference>
<evidence type="ECO:0000313" key="1">
    <source>
        <dbReference type="EMBL" id="MBC6113012.1"/>
    </source>
</evidence>
<proteinExistence type="predicted"/>
<keyword evidence="2" id="KW-1185">Reference proteome</keyword>